<dbReference type="InterPro" id="IPR050624">
    <property type="entry name" value="HTH-type_Tx_Regulator"/>
</dbReference>
<proteinExistence type="predicted"/>
<dbReference type="HOGENOM" id="CLU_1330568_0_0_12"/>
<keyword evidence="1 2" id="KW-0238">DNA-binding</keyword>
<evidence type="ECO:0000259" key="3">
    <source>
        <dbReference type="PROSITE" id="PS50977"/>
    </source>
</evidence>
<protein>
    <submittedName>
        <fullName evidence="4">Putative transcriptional regulator, TetR family</fullName>
    </submittedName>
</protein>
<dbReference type="OrthoDB" id="3196926at2"/>
<sequence length="206" mass="24584">MGDIILHMYNQKDRISETYENLIQTFHDLFVSTAYEKISIEQIAKRAGMTRVNFYHYFVDKEDILYRTYLFFYRKMESETPKIDPITLLADGRSLTFYGLENVKSNRQFYKMLFQESIPASVTYRILDFMSEESFRTHEPLRKRYKVEFPPYQFVNQYLAGAFWNLIRNLVISDSDYDSELVSQFFKKMATEGLRSFLDSGIQSQI</sequence>
<dbReference type="GO" id="GO:0003677">
    <property type="term" value="F:DNA binding"/>
    <property type="evidence" value="ECO:0007669"/>
    <property type="project" value="UniProtKB-UniRule"/>
</dbReference>
<keyword evidence="5" id="KW-1185">Reference proteome</keyword>
<dbReference type="PANTHER" id="PTHR43479">
    <property type="entry name" value="ACREF/ENVCD OPERON REPRESSOR-RELATED"/>
    <property type="match status" value="1"/>
</dbReference>
<accession>B0SQ60</accession>
<dbReference type="AlphaFoldDB" id="B0SQ60"/>
<evidence type="ECO:0000256" key="2">
    <source>
        <dbReference type="PROSITE-ProRule" id="PRU00335"/>
    </source>
</evidence>
<dbReference type="Proteomes" id="UP000001847">
    <property type="component" value="Chromosome I"/>
</dbReference>
<organism evidence="4 5">
    <name type="scientific">Leptospira biflexa serovar Patoc (strain Patoc 1 / ATCC 23582 / Paris)</name>
    <dbReference type="NCBI Taxonomy" id="456481"/>
    <lineage>
        <taxon>Bacteria</taxon>
        <taxon>Pseudomonadati</taxon>
        <taxon>Spirochaetota</taxon>
        <taxon>Spirochaetia</taxon>
        <taxon>Leptospirales</taxon>
        <taxon>Leptospiraceae</taxon>
        <taxon>Leptospira</taxon>
    </lineage>
</organism>
<dbReference type="PANTHER" id="PTHR43479:SF11">
    <property type="entry name" value="ACREF_ENVCD OPERON REPRESSOR-RELATED"/>
    <property type="match status" value="1"/>
</dbReference>
<dbReference type="InterPro" id="IPR001647">
    <property type="entry name" value="HTH_TetR"/>
</dbReference>
<dbReference type="InterPro" id="IPR009057">
    <property type="entry name" value="Homeodomain-like_sf"/>
</dbReference>
<dbReference type="KEGG" id="lbi:LEPBI_I3147"/>
<dbReference type="Gene3D" id="1.10.357.10">
    <property type="entry name" value="Tetracycline Repressor, domain 2"/>
    <property type="match status" value="1"/>
</dbReference>
<feature type="DNA-binding region" description="H-T-H motif" evidence="2">
    <location>
        <begin position="39"/>
        <end position="58"/>
    </location>
</feature>
<evidence type="ECO:0000313" key="5">
    <source>
        <dbReference type="Proteomes" id="UP000001847"/>
    </source>
</evidence>
<evidence type="ECO:0000313" key="4">
    <source>
        <dbReference type="EMBL" id="ABZ99212.1"/>
    </source>
</evidence>
<dbReference type="EMBL" id="CP000786">
    <property type="protein sequence ID" value="ABZ99212.1"/>
    <property type="molecule type" value="Genomic_DNA"/>
</dbReference>
<dbReference type="Pfam" id="PF00440">
    <property type="entry name" value="TetR_N"/>
    <property type="match status" value="1"/>
</dbReference>
<reference evidence="4 5" key="1">
    <citation type="journal article" date="2008" name="PLoS ONE">
        <title>Genome sequence of the saprophyte Leptospira biflexa provides insights into the evolution of Leptospira and the pathogenesis of leptospirosis.</title>
        <authorList>
            <person name="Picardeau M."/>
            <person name="Bulach D.M."/>
            <person name="Bouchier C."/>
            <person name="Zuerner R.L."/>
            <person name="Zidane N."/>
            <person name="Wilson P.J."/>
            <person name="Creno S."/>
            <person name="Kuczek E.S."/>
            <person name="Bommezzadri S."/>
            <person name="Davis J.C."/>
            <person name="McGrath A."/>
            <person name="Johnson M.J."/>
            <person name="Boursaux-Eude C."/>
            <person name="Seemann T."/>
            <person name="Rouy Z."/>
            <person name="Coppel R.L."/>
            <person name="Rood J.I."/>
            <person name="Lajus A."/>
            <person name="Davies J.K."/>
            <person name="Medigue C."/>
            <person name="Adler B."/>
        </authorList>
    </citation>
    <scope>NUCLEOTIDE SEQUENCE [LARGE SCALE GENOMIC DNA]</scope>
    <source>
        <strain evidence="5">Patoc 1 / ATCC 23582 / Paris</strain>
    </source>
</reference>
<dbReference type="PROSITE" id="PS50977">
    <property type="entry name" value="HTH_TETR_2"/>
    <property type="match status" value="1"/>
</dbReference>
<gene>
    <name evidence="4" type="ordered locus">LEPBI_I3147</name>
</gene>
<dbReference type="BioCyc" id="LBIF456481:LEPBI_RS15410-MONOMER"/>
<feature type="domain" description="HTH tetR-type" evidence="3">
    <location>
        <begin position="16"/>
        <end position="76"/>
    </location>
</feature>
<name>B0SQ60_LEPBP</name>
<dbReference type="SUPFAM" id="SSF46689">
    <property type="entry name" value="Homeodomain-like"/>
    <property type="match status" value="1"/>
</dbReference>
<evidence type="ECO:0000256" key="1">
    <source>
        <dbReference type="ARBA" id="ARBA00023125"/>
    </source>
</evidence>